<keyword evidence="2" id="KW-1185">Reference proteome</keyword>
<name>A0A8J7GE75_9ACTN</name>
<proteinExistence type="predicted"/>
<gene>
    <name evidence="1" type="ORF">IW245_002429</name>
</gene>
<reference evidence="1" key="1">
    <citation type="submission" date="2020-11" db="EMBL/GenBank/DDBJ databases">
        <title>Sequencing the genomes of 1000 actinobacteria strains.</title>
        <authorList>
            <person name="Klenk H.-P."/>
        </authorList>
    </citation>
    <scope>NUCLEOTIDE SEQUENCE</scope>
    <source>
        <strain evidence="1">DSM 45356</strain>
    </source>
</reference>
<dbReference type="AlphaFoldDB" id="A0A8J7GE75"/>
<sequence length="67" mass="7178">MLGGILMFLHTANGIPAGLTRKEIDDDVVQVRNRAIHKGHAPTPVEAEAKAAVECVARVVTAVLRLH</sequence>
<evidence type="ECO:0000313" key="1">
    <source>
        <dbReference type="EMBL" id="MBG6136235.1"/>
    </source>
</evidence>
<dbReference type="EMBL" id="JADOUF010000001">
    <property type="protein sequence ID" value="MBG6136235.1"/>
    <property type="molecule type" value="Genomic_DNA"/>
</dbReference>
<comment type="caution">
    <text evidence="1">The sequence shown here is derived from an EMBL/GenBank/DDBJ whole genome shotgun (WGS) entry which is preliminary data.</text>
</comment>
<evidence type="ECO:0000313" key="2">
    <source>
        <dbReference type="Proteomes" id="UP000622552"/>
    </source>
</evidence>
<dbReference type="Proteomes" id="UP000622552">
    <property type="component" value="Unassembled WGS sequence"/>
</dbReference>
<protein>
    <submittedName>
        <fullName evidence="1">Uncharacterized protein</fullName>
    </submittedName>
</protein>
<organism evidence="1 2">
    <name type="scientific">Longispora fulva</name>
    <dbReference type="NCBI Taxonomy" id="619741"/>
    <lineage>
        <taxon>Bacteria</taxon>
        <taxon>Bacillati</taxon>
        <taxon>Actinomycetota</taxon>
        <taxon>Actinomycetes</taxon>
        <taxon>Micromonosporales</taxon>
        <taxon>Micromonosporaceae</taxon>
        <taxon>Longispora</taxon>
    </lineage>
</organism>
<dbReference type="RefSeq" id="WP_197003237.1">
    <property type="nucleotide sequence ID" value="NZ_BONS01000039.1"/>
</dbReference>
<accession>A0A8J7GE75</accession>